<keyword evidence="6" id="KW-0521">NADP</keyword>
<comment type="similarity">
    <text evidence="2 6">Belongs to the dTDP-4-dehydrorhamnose reductase family.</text>
</comment>
<dbReference type="RefSeq" id="WP_244508679.1">
    <property type="nucleotide sequence ID" value="NZ_FNOI01000009.1"/>
</dbReference>
<dbReference type="Pfam" id="PF04321">
    <property type="entry name" value="RmlD_sub_bind"/>
    <property type="match status" value="1"/>
</dbReference>
<comment type="pathway">
    <text evidence="1 6">Carbohydrate biosynthesis; dTDP-L-rhamnose biosynthesis.</text>
</comment>
<comment type="catalytic activity">
    <reaction evidence="5 6">
        <text>dTDP-beta-L-rhamnose + NADP(+) = dTDP-4-dehydro-beta-L-rhamnose + NADPH + H(+)</text>
        <dbReference type="Rhea" id="RHEA:21796"/>
        <dbReference type="ChEBI" id="CHEBI:15378"/>
        <dbReference type="ChEBI" id="CHEBI:57510"/>
        <dbReference type="ChEBI" id="CHEBI:57783"/>
        <dbReference type="ChEBI" id="CHEBI:58349"/>
        <dbReference type="ChEBI" id="CHEBI:62830"/>
        <dbReference type="EC" id="1.1.1.133"/>
    </reaction>
</comment>
<keyword evidence="6" id="KW-0560">Oxidoreductase</keyword>
<dbReference type="InterPro" id="IPR005913">
    <property type="entry name" value="dTDP_dehydrorham_reduct"/>
</dbReference>
<name>A0A1H3CSQ5_9RHOB</name>
<accession>A0A1H3CSQ5</accession>
<dbReference type="SUPFAM" id="SSF51735">
    <property type="entry name" value="NAD(P)-binding Rossmann-fold domains"/>
    <property type="match status" value="1"/>
</dbReference>
<dbReference type="InterPro" id="IPR029903">
    <property type="entry name" value="RmlD-like-bd"/>
</dbReference>
<feature type="domain" description="RmlD-like substrate binding" evidence="7">
    <location>
        <begin position="5"/>
        <end position="286"/>
    </location>
</feature>
<dbReference type="STRING" id="670155.SAMN04488001_3545"/>
<dbReference type="EMBL" id="FNOI01000009">
    <property type="protein sequence ID" value="SDX57201.1"/>
    <property type="molecule type" value="Genomic_DNA"/>
</dbReference>
<protein>
    <recommendedName>
        <fullName evidence="4 6">dTDP-4-dehydrorhamnose reductase</fullName>
        <ecNumber evidence="3 6">1.1.1.133</ecNumber>
    </recommendedName>
</protein>
<comment type="cofactor">
    <cofactor evidence="6">
        <name>Mg(2+)</name>
        <dbReference type="ChEBI" id="CHEBI:18420"/>
    </cofactor>
    <text evidence="6">Binds 1 Mg(2+) ion per monomer.</text>
</comment>
<reference evidence="9" key="1">
    <citation type="submission" date="2016-10" db="EMBL/GenBank/DDBJ databases">
        <authorList>
            <person name="Varghese N."/>
            <person name="Submissions S."/>
        </authorList>
    </citation>
    <scope>NUCLEOTIDE SEQUENCE [LARGE SCALE GENOMIC DNA]</scope>
    <source>
        <strain evidence="9">DSM 26922</strain>
    </source>
</reference>
<dbReference type="InterPro" id="IPR036291">
    <property type="entry name" value="NAD(P)-bd_dom_sf"/>
</dbReference>
<dbReference type="CDD" id="cd05254">
    <property type="entry name" value="dTDP_HR_like_SDR_e"/>
    <property type="match status" value="1"/>
</dbReference>
<evidence type="ECO:0000256" key="4">
    <source>
        <dbReference type="ARBA" id="ARBA00017099"/>
    </source>
</evidence>
<proteinExistence type="inferred from homology"/>
<dbReference type="GO" id="GO:0019305">
    <property type="term" value="P:dTDP-rhamnose biosynthetic process"/>
    <property type="evidence" value="ECO:0007669"/>
    <property type="project" value="UniProtKB-UniPathway"/>
</dbReference>
<evidence type="ECO:0000256" key="5">
    <source>
        <dbReference type="ARBA" id="ARBA00048200"/>
    </source>
</evidence>
<dbReference type="Gene3D" id="3.40.50.720">
    <property type="entry name" value="NAD(P)-binding Rossmann-like Domain"/>
    <property type="match status" value="1"/>
</dbReference>
<evidence type="ECO:0000256" key="3">
    <source>
        <dbReference type="ARBA" id="ARBA00012929"/>
    </source>
</evidence>
<evidence type="ECO:0000256" key="2">
    <source>
        <dbReference type="ARBA" id="ARBA00010944"/>
    </source>
</evidence>
<evidence type="ECO:0000259" key="7">
    <source>
        <dbReference type="Pfam" id="PF04321"/>
    </source>
</evidence>
<sequence length="295" mass="30843">MSPARILVFGRTGQVGSALSALDGCGAQITALGRAEADLINPSACIAAIKTHHPDAVINAAAYTSVDAAETDRDTARVINAAAPAAMARFCAAQGIPFVTISTDYVFSGKGTKPWTPTDLPDPQNTYGRTKREGEVAVASAGGRYAILRTSWVVSAHGRNFITTMVTLGASRDALAVVSDQIGAPTAAANIAQACVTIAKTLVSEPEKSGIYHLSGTPHTTWADVARMVFSHASITCDVQDIPTRDYPTAAARPLNSRLDCTTTRAAFGISQADWRVSVAGIIDQLNDKNEVISA</sequence>
<dbReference type="Gene3D" id="3.90.25.10">
    <property type="entry name" value="UDP-galactose 4-epimerase, domain 1"/>
    <property type="match status" value="1"/>
</dbReference>
<organism evidence="8 9">
    <name type="scientific">Litoreibacter albidus</name>
    <dbReference type="NCBI Taxonomy" id="670155"/>
    <lineage>
        <taxon>Bacteria</taxon>
        <taxon>Pseudomonadati</taxon>
        <taxon>Pseudomonadota</taxon>
        <taxon>Alphaproteobacteria</taxon>
        <taxon>Rhodobacterales</taxon>
        <taxon>Roseobacteraceae</taxon>
        <taxon>Litoreibacter</taxon>
    </lineage>
</organism>
<dbReference type="AlphaFoldDB" id="A0A1H3CSQ5"/>
<dbReference type="EC" id="1.1.1.133" evidence="3 6"/>
<dbReference type="Proteomes" id="UP000199441">
    <property type="component" value="Unassembled WGS sequence"/>
</dbReference>
<dbReference type="PANTHER" id="PTHR10491:SF4">
    <property type="entry name" value="METHIONINE ADENOSYLTRANSFERASE 2 SUBUNIT BETA"/>
    <property type="match status" value="1"/>
</dbReference>
<evidence type="ECO:0000256" key="6">
    <source>
        <dbReference type="RuleBase" id="RU364082"/>
    </source>
</evidence>
<evidence type="ECO:0000256" key="1">
    <source>
        <dbReference type="ARBA" id="ARBA00004781"/>
    </source>
</evidence>
<evidence type="ECO:0000313" key="8">
    <source>
        <dbReference type="EMBL" id="SDX57201.1"/>
    </source>
</evidence>
<dbReference type="PANTHER" id="PTHR10491">
    <property type="entry name" value="DTDP-4-DEHYDRORHAMNOSE REDUCTASE"/>
    <property type="match status" value="1"/>
</dbReference>
<comment type="function">
    <text evidence="6">Catalyzes the reduction of dTDP-6-deoxy-L-lyxo-4-hexulose to yield dTDP-L-rhamnose.</text>
</comment>
<gene>
    <name evidence="8" type="ORF">SAMN04488001_3545</name>
</gene>
<evidence type="ECO:0000313" key="9">
    <source>
        <dbReference type="Proteomes" id="UP000199441"/>
    </source>
</evidence>
<dbReference type="GO" id="GO:0008831">
    <property type="term" value="F:dTDP-4-dehydrorhamnose reductase activity"/>
    <property type="evidence" value="ECO:0007669"/>
    <property type="project" value="UniProtKB-EC"/>
</dbReference>
<keyword evidence="9" id="KW-1185">Reference proteome</keyword>
<dbReference type="UniPathway" id="UPA00124"/>
<dbReference type="NCBIfam" id="TIGR01214">
    <property type="entry name" value="rmlD"/>
    <property type="match status" value="1"/>
</dbReference>